<feature type="domain" description="Asn/Gln amidotransferase" evidence="11">
    <location>
        <begin position="326"/>
        <end position="472"/>
    </location>
</feature>
<comment type="similarity">
    <text evidence="1 10">Belongs to the GatB/GatE family. GatB subfamily.</text>
</comment>
<keyword evidence="13" id="KW-1185">Reference proteome</keyword>
<gene>
    <name evidence="10" type="primary">gatB</name>
    <name evidence="12" type="ORF">J2Z71_001366</name>
</gene>
<comment type="subunit">
    <text evidence="2 10">Heterotrimer of A, B and C subunits.</text>
</comment>
<comment type="catalytic activity">
    <reaction evidence="8 10">
        <text>L-aspartyl-tRNA(Asn) + L-glutamine + ATP + H2O = L-asparaginyl-tRNA(Asn) + L-glutamate + ADP + phosphate + 2 H(+)</text>
        <dbReference type="Rhea" id="RHEA:14513"/>
        <dbReference type="Rhea" id="RHEA-COMP:9674"/>
        <dbReference type="Rhea" id="RHEA-COMP:9677"/>
        <dbReference type="ChEBI" id="CHEBI:15377"/>
        <dbReference type="ChEBI" id="CHEBI:15378"/>
        <dbReference type="ChEBI" id="CHEBI:29985"/>
        <dbReference type="ChEBI" id="CHEBI:30616"/>
        <dbReference type="ChEBI" id="CHEBI:43474"/>
        <dbReference type="ChEBI" id="CHEBI:58359"/>
        <dbReference type="ChEBI" id="CHEBI:78515"/>
        <dbReference type="ChEBI" id="CHEBI:78516"/>
        <dbReference type="ChEBI" id="CHEBI:456216"/>
    </reaction>
</comment>
<dbReference type="InterPro" id="IPR004413">
    <property type="entry name" value="GatB"/>
</dbReference>
<dbReference type="EMBL" id="JAGGLJ010000013">
    <property type="protein sequence ID" value="MBP2025817.1"/>
    <property type="molecule type" value="Genomic_DNA"/>
</dbReference>
<dbReference type="SUPFAM" id="SSF55931">
    <property type="entry name" value="Glutamine synthetase/guanido kinase"/>
    <property type="match status" value="1"/>
</dbReference>
<dbReference type="SMART" id="SM00845">
    <property type="entry name" value="GatB_Yqey"/>
    <property type="match status" value="1"/>
</dbReference>
<protein>
    <recommendedName>
        <fullName evidence="10">Aspartyl/glutamyl-tRNA(Asn/Gln) amidotransferase subunit B</fullName>
        <shortName evidence="10">Asp/Glu-ADT subunit B</shortName>
        <ecNumber evidence="10">6.3.5.-</ecNumber>
    </recommendedName>
</protein>
<sequence>MGYRTIVGLEIHVELSTKTKAFCSCSNEFGGEPNTRVCPVCLGLPGGLPVLNENIVKYAAMAGMALNCEIQKKSKFDRKNYFYPDLTKGFQVTQDDMPICQEGYLEIEGDNGPKKIGIFQIQMEEDTGKSLHSEEQDTLMDYNRCGVPLIEIVSKPDLSSGNEARLFLEKLKSTLRFIGVSDCKMEEGSLRCDVNVNIEDEETGKRTAVTEVKNLNSFRGVEKAIDFEVKRHIELLKNNEEEIRTTRRWDDAKNETVLMRVKYTVADYRFAPEGDLPPVVLTDEYIGNIENELPELPEAKKNRFVKEYNIPEYDAEVLTSTKELSHFYEEVADHFDDFAMISNWVMTEVLRRVENIEESFELPFEASDLAELLKTIKKGSINNNAGKKVLREMFETGKKPLDIIEEKGLVQISDTSAIEEIVDKVLGDNPQSIEDFKAGKDRALGFLVGQVMKASRGKANPQVVNKLLQEKLNS</sequence>
<dbReference type="InterPro" id="IPR018027">
    <property type="entry name" value="Asn/Gln_amidotransferase"/>
</dbReference>
<keyword evidence="6 10" id="KW-0648">Protein biosynthesis</keyword>
<reference evidence="12 13" key="1">
    <citation type="submission" date="2021-03" db="EMBL/GenBank/DDBJ databases">
        <title>Genomic Encyclopedia of Type Strains, Phase IV (KMG-IV): sequencing the most valuable type-strain genomes for metagenomic binning, comparative biology and taxonomic classification.</title>
        <authorList>
            <person name="Goeker M."/>
        </authorList>
    </citation>
    <scope>NUCLEOTIDE SEQUENCE [LARGE SCALE GENOMIC DNA]</scope>
    <source>
        <strain evidence="12 13">DSM 27563</strain>
    </source>
</reference>
<dbReference type="NCBIfam" id="NF004014">
    <property type="entry name" value="PRK05477.1-4"/>
    <property type="match status" value="1"/>
</dbReference>
<comment type="function">
    <text evidence="7 10">Allows the formation of correctly charged Asn-tRNA(Asn) or Gln-tRNA(Gln) through the transamidation of misacylated Asp-tRNA(Asn) or Glu-tRNA(Gln) in organisms which lack either or both of asparaginyl-tRNA or glutaminyl-tRNA synthetases. The reaction takes place in the presence of glutamine and ATP through an activated phospho-Asp-tRNA(Asn) or phospho-Glu-tRNA(Gln).</text>
</comment>
<dbReference type="NCBIfam" id="NF004012">
    <property type="entry name" value="PRK05477.1-2"/>
    <property type="match status" value="1"/>
</dbReference>
<evidence type="ECO:0000256" key="8">
    <source>
        <dbReference type="ARBA" id="ARBA00047380"/>
    </source>
</evidence>
<dbReference type="Proteomes" id="UP001519306">
    <property type="component" value="Unassembled WGS sequence"/>
</dbReference>
<dbReference type="PROSITE" id="PS01234">
    <property type="entry name" value="GATB"/>
    <property type="match status" value="1"/>
</dbReference>
<comment type="catalytic activity">
    <reaction evidence="9 10">
        <text>L-glutamyl-tRNA(Gln) + L-glutamine + ATP + H2O = L-glutaminyl-tRNA(Gln) + L-glutamate + ADP + phosphate + H(+)</text>
        <dbReference type="Rhea" id="RHEA:17521"/>
        <dbReference type="Rhea" id="RHEA-COMP:9681"/>
        <dbReference type="Rhea" id="RHEA-COMP:9684"/>
        <dbReference type="ChEBI" id="CHEBI:15377"/>
        <dbReference type="ChEBI" id="CHEBI:15378"/>
        <dbReference type="ChEBI" id="CHEBI:29985"/>
        <dbReference type="ChEBI" id="CHEBI:30616"/>
        <dbReference type="ChEBI" id="CHEBI:43474"/>
        <dbReference type="ChEBI" id="CHEBI:58359"/>
        <dbReference type="ChEBI" id="CHEBI:78520"/>
        <dbReference type="ChEBI" id="CHEBI:78521"/>
        <dbReference type="ChEBI" id="CHEBI:456216"/>
    </reaction>
</comment>
<evidence type="ECO:0000313" key="13">
    <source>
        <dbReference type="Proteomes" id="UP001519306"/>
    </source>
</evidence>
<organism evidence="12 13">
    <name type="scientific">Peptoniphilus stercorisuis</name>
    <dbReference type="NCBI Taxonomy" id="1436965"/>
    <lineage>
        <taxon>Bacteria</taxon>
        <taxon>Bacillati</taxon>
        <taxon>Bacillota</taxon>
        <taxon>Tissierellia</taxon>
        <taxon>Tissierellales</taxon>
        <taxon>Peptoniphilaceae</taxon>
        <taxon>Peptoniphilus</taxon>
    </lineage>
</organism>
<dbReference type="GO" id="GO:0050566">
    <property type="term" value="F:asparaginyl-tRNA synthase (glutamine-hydrolyzing) activity"/>
    <property type="evidence" value="ECO:0007669"/>
    <property type="project" value="UniProtKB-EC"/>
</dbReference>
<dbReference type="InterPro" id="IPR014746">
    <property type="entry name" value="Gln_synth/guanido_kin_cat_dom"/>
</dbReference>
<dbReference type="EC" id="6.3.5.-" evidence="10"/>
<proteinExistence type="inferred from homology"/>
<dbReference type="Gene3D" id="1.10.10.410">
    <property type="match status" value="1"/>
</dbReference>
<dbReference type="InterPro" id="IPR003789">
    <property type="entry name" value="Asn/Gln_tRNA_amidoTrase-B-like"/>
</dbReference>
<name>A0ABS4KDH8_9FIRM</name>
<evidence type="ECO:0000256" key="3">
    <source>
        <dbReference type="ARBA" id="ARBA00022598"/>
    </source>
</evidence>
<dbReference type="RefSeq" id="WP_210061363.1">
    <property type="nucleotide sequence ID" value="NZ_JAGGLJ010000013.1"/>
</dbReference>
<keyword evidence="5 10" id="KW-0067">ATP-binding</keyword>
<evidence type="ECO:0000256" key="9">
    <source>
        <dbReference type="ARBA" id="ARBA00047913"/>
    </source>
</evidence>
<dbReference type="SUPFAM" id="SSF89095">
    <property type="entry name" value="GatB/YqeY motif"/>
    <property type="match status" value="1"/>
</dbReference>
<evidence type="ECO:0000256" key="7">
    <source>
        <dbReference type="ARBA" id="ARBA00024799"/>
    </source>
</evidence>
<evidence type="ECO:0000256" key="2">
    <source>
        <dbReference type="ARBA" id="ARBA00011123"/>
    </source>
</evidence>
<dbReference type="PANTHER" id="PTHR11659">
    <property type="entry name" value="GLUTAMYL-TRNA GLN AMIDOTRANSFERASE SUBUNIT B MITOCHONDRIAL AND PROKARYOTIC PET112-RELATED"/>
    <property type="match status" value="1"/>
</dbReference>
<evidence type="ECO:0000256" key="1">
    <source>
        <dbReference type="ARBA" id="ARBA00005306"/>
    </source>
</evidence>
<dbReference type="Gene3D" id="1.10.150.380">
    <property type="entry name" value="GatB domain, N-terminal subdomain"/>
    <property type="match status" value="1"/>
</dbReference>
<accession>A0ABS4KDH8</accession>
<keyword evidence="3 10" id="KW-0436">Ligase</keyword>
<dbReference type="InterPro" id="IPR023168">
    <property type="entry name" value="GatB_Yqey_C_2"/>
</dbReference>
<dbReference type="Pfam" id="PF02637">
    <property type="entry name" value="GatB_Yqey"/>
    <property type="match status" value="1"/>
</dbReference>
<evidence type="ECO:0000259" key="11">
    <source>
        <dbReference type="SMART" id="SM00845"/>
    </source>
</evidence>
<dbReference type="InterPro" id="IPR017958">
    <property type="entry name" value="Gln-tRNA_amidoTrfase_suB_CS"/>
</dbReference>
<evidence type="ECO:0000313" key="12">
    <source>
        <dbReference type="EMBL" id="MBP2025817.1"/>
    </source>
</evidence>
<evidence type="ECO:0000256" key="6">
    <source>
        <dbReference type="ARBA" id="ARBA00022917"/>
    </source>
</evidence>
<dbReference type="InterPro" id="IPR006075">
    <property type="entry name" value="Asn/Gln-tRNA_Trfase_suB/E_cat"/>
</dbReference>
<dbReference type="Pfam" id="PF02934">
    <property type="entry name" value="GatB_N"/>
    <property type="match status" value="1"/>
</dbReference>
<evidence type="ECO:0000256" key="10">
    <source>
        <dbReference type="HAMAP-Rule" id="MF_00121"/>
    </source>
</evidence>
<dbReference type="InterPro" id="IPR042114">
    <property type="entry name" value="GatB_C_1"/>
</dbReference>
<evidence type="ECO:0000256" key="4">
    <source>
        <dbReference type="ARBA" id="ARBA00022741"/>
    </source>
</evidence>
<dbReference type="HAMAP" id="MF_00121">
    <property type="entry name" value="GatB"/>
    <property type="match status" value="1"/>
</dbReference>
<dbReference type="NCBIfam" id="TIGR00133">
    <property type="entry name" value="gatB"/>
    <property type="match status" value="1"/>
</dbReference>
<dbReference type="PANTHER" id="PTHR11659:SF0">
    <property type="entry name" value="GLUTAMYL-TRNA(GLN) AMIDOTRANSFERASE SUBUNIT B, MITOCHONDRIAL"/>
    <property type="match status" value="1"/>
</dbReference>
<dbReference type="GO" id="GO:0050567">
    <property type="term" value="F:glutaminyl-tRNA synthase (glutamine-hydrolyzing) activity"/>
    <property type="evidence" value="ECO:0007669"/>
    <property type="project" value="UniProtKB-EC"/>
</dbReference>
<evidence type="ECO:0000256" key="5">
    <source>
        <dbReference type="ARBA" id="ARBA00022840"/>
    </source>
</evidence>
<keyword evidence="4 10" id="KW-0547">Nucleotide-binding</keyword>
<dbReference type="InterPro" id="IPR017959">
    <property type="entry name" value="Asn/Gln-tRNA_amidoTrfase_suB/E"/>
</dbReference>
<comment type="caution">
    <text evidence="12">The sequence shown here is derived from an EMBL/GenBank/DDBJ whole genome shotgun (WGS) entry which is preliminary data.</text>
</comment>